<evidence type="ECO:0000256" key="7">
    <source>
        <dbReference type="ARBA" id="ARBA00023304"/>
    </source>
</evidence>
<keyword evidence="4 10" id="KW-0028">Amino-acid biosynthesis</keyword>
<name>A0A9W8BCV5_9FUNG</name>
<keyword evidence="5 10" id="KW-0808">Transferase</keyword>
<evidence type="ECO:0000256" key="2">
    <source>
        <dbReference type="ARBA" id="ARBA00009320"/>
    </source>
</evidence>
<dbReference type="InterPro" id="IPR043132">
    <property type="entry name" value="BCAT-like_C"/>
</dbReference>
<organism evidence="11 12">
    <name type="scientific">Dimargaris verticillata</name>
    <dbReference type="NCBI Taxonomy" id="2761393"/>
    <lineage>
        <taxon>Eukaryota</taxon>
        <taxon>Fungi</taxon>
        <taxon>Fungi incertae sedis</taxon>
        <taxon>Zoopagomycota</taxon>
        <taxon>Kickxellomycotina</taxon>
        <taxon>Dimargaritomycetes</taxon>
        <taxon>Dimargaritales</taxon>
        <taxon>Dimargaritaceae</taxon>
        <taxon>Dimargaris</taxon>
    </lineage>
</organism>
<dbReference type="NCBIfam" id="TIGR01123">
    <property type="entry name" value="ilvE_II"/>
    <property type="match status" value="1"/>
</dbReference>
<dbReference type="FunFam" id="3.30.470.10:FF:000005">
    <property type="entry name" value="Branched-chain-amino-acid aminotransferase"/>
    <property type="match status" value="1"/>
</dbReference>
<dbReference type="AlphaFoldDB" id="A0A9W8BCV5"/>
<dbReference type="PROSITE" id="PS00770">
    <property type="entry name" value="AA_TRANSFER_CLASS_4"/>
    <property type="match status" value="1"/>
</dbReference>
<accession>A0A9W8BCV5</accession>
<dbReference type="CDD" id="cd01557">
    <property type="entry name" value="BCAT_beta_family"/>
    <property type="match status" value="1"/>
</dbReference>
<dbReference type="GO" id="GO:0005739">
    <property type="term" value="C:mitochondrion"/>
    <property type="evidence" value="ECO:0007669"/>
    <property type="project" value="TreeGrafter"/>
</dbReference>
<dbReference type="InterPro" id="IPR005786">
    <property type="entry name" value="B_amino_transII"/>
</dbReference>
<proteinExistence type="inferred from homology"/>
<comment type="catalytic activity">
    <reaction evidence="10">
        <text>L-valine + 2-oxoglutarate = 3-methyl-2-oxobutanoate + L-glutamate</text>
        <dbReference type="Rhea" id="RHEA:24813"/>
        <dbReference type="ChEBI" id="CHEBI:11851"/>
        <dbReference type="ChEBI" id="CHEBI:16810"/>
        <dbReference type="ChEBI" id="CHEBI:29985"/>
        <dbReference type="ChEBI" id="CHEBI:57762"/>
        <dbReference type="EC" id="2.6.1.42"/>
    </reaction>
</comment>
<dbReference type="Proteomes" id="UP001151582">
    <property type="component" value="Unassembled WGS sequence"/>
</dbReference>
<evidence type="ECO:0000256" key="5">
    <source>
        <dbReference type="ARBA" id="ARBA00022679"/>
    </source>
</evidence>
<gene>
    <name evidence="11" type="primary">BAT2</name>
    <name evidence="11" type="ORF">H4R34_000674</name>
</gene>
<dbReference type="PANTHER" id="PTHR11825:SF44">
    <property type="entry name" value="BRANCHED-CHAIN-AMINO-ACID AMINOTRANSFERASE"/>
    <property type="match status" value="1"/>
</dbReference>
<dbReference type="SUPFAM" id="SSF56752">
    <property type="entry name" value="D-aminoacid aminotransferase-like PLP-dependent enzymes"/>
    <property type="match status" value="1"/>
</dbReference>
<evidence type="ECO:0000256" key="10">
    <source>
        <dbReference type="RuleBase" id="RU004517"/>
    </source>
</evidence>
<dbReference type="Gene3D" id="3.30.470.10">
    <property type="match status" value="1"/>
</dbReference>
<dbReference type="InterPro" id="IPR036038">
    <property type="entry name" value="Aminotransferase-like"/>
</dbReference>
<comment type="caution">
    <text evidence="11">The sequence shown here is derived from an EMBL/GenBank/DDBJ whole genome shotgun (WGS) entry which is preliminary data.</text>
</comment>
<dbReference type="EC" id="2.6.1.42" evidence="10"/>
<evidence type="ECO:0000256" key="6">
    <source>
        <dbReference type="ARBA" id="ARBA00022898"/>
    </source>
</evidence>
<dbReference type="EMBL" id="JANBQB010000020">
    <property type="protein sequence ID" value="KAJ1984411.1"/>
    <property type="molecule type" value="Genomic_DNA"/>
</dbReference>
<protein>
    <recommendedName>
        <fullName evidence="10">Branched-chain-amino-acid aminotransferase</fullName>
        <ecNumber evidence="10">2.6.1.42</ecNumber>
    </recommendedName>
</protein>
<comment type="catalytic activity">
    <reaction evidence="10">
        <text>L-isoleucine + 2-oxoglutarate = (S)-3-methyl-2-oxopentanoate + L-glutamate</text>
        <dbReference type="Rhea" id="RHEA:24801"/>
        <dbReference type="ChEBI" id="CHEBI:16810"/>
        <dbReference type="ChEBI" id="CHEBI:29985"/>
        <dbReference type="ChEBI" id="CHEBI:35146"/>
        <dbReference type="ChEBI" id="CHEBI:58045"/>
        <dbReference type="EC" id="2.6.1.42"/>
    </reaction>
</comment>
<keyword evidence="6 9" id="KW-0663">Pyridoxal phosphate</keyword>
<comment type="similarity">
    <text evidence="2 8">Belongs to the class-IV pyridoxal-phosphate-dependent aminotransferase family.</text>
</comment>
<evidence type="ECO:0000256" key="8">
    <source>
        <dbReference type="RuleBase" id="RU004106"/>
    </source>
</evidence>
<dbReference type="PANTHER" id="PTHR11825">
    <property type="entry name" value="SUBGROUP IIII AMINOTRANSFERASE"/>
    <property type="match status" value="1"/>
</dbReference>
<evidence type="ECO:0000313" key="12">
    <source>
        <dbReference type="Proteomes" id="UP001151582"/>
    </source>
</evidence>
<sequence>MTFAFLRLRSRLLTAQRHHARRVSVRYSPSLPPTLSKLAVLSSQPRGLSTAATLLRSMTIANPTYSAANPAVAPQPEDDGLAPPQLQDLYAANLTKTLTPQLKPLVPNRELVFGKTFSDHMLTTEWTASHGWAAPEIKPYGPLQLEPCASVFHYAFECFEGMKAYKDRQGHIRLFRPDMNMERMNRSVERISLPTFNPEEYLECIKELLRVEKRWIPDEYGYSLYIRPTMIGTEPCLGVRASNTALLYTICCPVGPYYATGFKAISLYANVREVRAWPGGSGDSKIGANYGPSVKPAKEAEQLGCQQVLWLIGEEHTVMEVGAMNLFIYWLNDQGQPELLTPALDGTILPGVTRDSIIQLAREWGGIQVTERSITMKEVVQAAEDQRLLEVFGAGTACIVSPVKRISYLGHDIHIPLDPKDPESQAGPLARRINETLLGIQYGDIPHKWSVLVD</sequence>
<dbReference type="Pfam" id="PF01063">
    <property type="entry name" value="Aminotran_4"/>
    <property type="match status" value="1"/>
</dbReference>
<dbReference type="GO" id="GO:0009099">
    <property type="term" value="P:L-valine biosynthetic process"/>
    <property type="evidence" value="ECO:0007669"/>
    <property type="project" value="TreeGrafter"/>
</dbReference>
<dbReference type="InterPro" id="IPR001544">
    <property type="entry name" value="Aminotrans_IV"/>
</dbReference>
<reference evidence="11" key="1">
    <citation type="submission" date="2022-07" db="EMBL/GenBank/DDBJ databases">
        <title>Phylogenomic reconstructions and comparative analyses of Kickxellomycotina fungi.</title>
        <authorList>
            <person name="Reynolds N.K."/>
            <person name="Stajich J.E."/>
            <person name="Barry K."/>
            <person name="Grigoriev I.V."/>
            <person name="Crous P."/>
            <person name="Smith M.E."/>
        </authorList>
    </citation>
    <scope>NUCLEOTIDE SEQUENCE</scope>
    <source>
        <strain evidence="11">RSA 567</strain>
    </source>
</reference>
<dbReference type="NCBIfam" id="NF009897">
    <property type="entry name" value="PRK13357.1"/>
    <property type="match status" value="1"/>
</dbReference>
<evidence type="ECO:0000313" key="11">
    <source>
        <dbReference type="EMBL" id="KAJ1984411.1"/>
    </source>
</evidence>
<dbReference type="InterPro" id="IPR043131">
    <property type="entry name" value="BCAT-like_N"/>
</dbReference>
<keyword evidence="12" id="KW-1185">Reference proteome</keyword>
<evidence type="ECO:0000256" key="4">
    <source>
        <dbReference type="ARBA" id="ARBA00022605"/>
    </source>
</evidence>
<dbReference type="OrthoDB" id="1732691at2759"/>
<dbReference type="InterPro" id="IPR018300">
    <property type="entry name" value="Aminotrans_IV_CS"/>
</dbReference>
<evidence type="ECO:0000256" key="9">
    <source>
        <dbReference type="RuleBase" id="RU004516"/>
    </source>
</evidence>
<evidence type="ECO:0000256" key="3">
    <source>
        <dbReference type="ARBA" id="ARBA00022576"/>
    </source>
</evidence>
<keyword evidence="3 10" id="KW-0032">Aminotransferase</keyword>
<keyword evidence="7 10" id="KW-0100">Branched-chain amino acid biosynthesis</keyword>
<dbReference type="InterPro" id="IPR033939">
    <property type="entry name" value="BCAT_family"/>
</dbReference>
<dbReference type="GO" id="GO:0004084">
    <property type="term" value="F:branched-chain-amino-acid transaminase activity"/>
    <property type="evidence" value="ECO:0007669"/>
    <property type="project" value="UniProtKB-EC"/>
</dbReference>
<dbReference type="GO" id="GO:0009098">
    <property type="term" value="P:L-leucine biosynthetic process"/>
    <property type="evidence" value="ECO:0007669"/>
    <property type="project" value="TreeGrafter"/>
</dbReference>
<dbReference type="FunFam" id="3.20.10.10:FF:000004">
    <property type="entry name" value="Branched-chain-amino-acid aminotransferase"/>
    <property type="match status" value="1"/>
</dbReference>
<evidence type="ECO:0000256" key="1">
    <source>
        <dbReference type="ARBA" id="ARBA00001933"/>
    </source>
</evidence>
<comment type="cofactor">
    <cofactor evidence="1 9">
        <name>pyridoxal 5'-phosphate</name>
        <dbReference type="ChEBI" id="CHEBI:597326"/>
    </cofactor>
</comment>
<comment type="catalytic activity">
    <reaction evidence="10">
        <text>L-leucine + 2-oxoglutarate = 4-methyl-2-oxopentanoate + L-glutamate</text>
        <dbReference type="Rhea" id="RHEA:18321"/>
        <dbReference type="ChEBI" id="CHEBI:16810"/>
        <dbReference type="ChEBI" id="CHEBI:17865"/>
        <dbReference type="ChEBI" id="CHEBI:29985"/>
        <dbReference type="ChEBI" id="CHEBI:57427"/>
        <dbReference type="EC" id="2.6.1.42"/>
    </reaction>
</comment>
<dbReference type="Gene3D" id="3.20.10.10">
    <property type="entry name" value="D-amino Acid Aminotransferase, subunit A, domain 2"/>
    <property type="match status" value="1"/>
</dbReference>